<evidence type="ECO:0000313" key="3">
    <source>
        <dbReference type="Proteomes" id="UP001523401"/>
    </source>
</evidence>
<accession>A0ABT1CF05</accession>
<protein>
    <submittedName>
        <fullName evidence="2">Endonuclease/exonuclease/phosphatase family protein</fullName>
    </submittedName>
</protein>
<dbReference type="Gene3D" id="3.60.10.10">
    <property type="entry name" value="Endonuclease/exonuclease/phosphatase"/>
    <property type="match status" value="1"/>
</dbReference>
<name>A0ABT1CF05_9PROT</name>
<dbReference type="GO" id="GO:0004519">
    <property type="term" value="F:endonuclease activity"/>
    <property type="evidence" value="ECO:0007669"/>
    <property type="project" value="UniProtKB-KW"/>
</dbReference>
<keyword evidence="3" id="KW-1185">Reference proteome</keyword>
<dbReference type="EMBL" id="JAMXQU010000003">
    <property type="protein sequence ID" value="MCO6159438.1"/>
    <property type="molecule type" value="Genomic_DNA"/>
</dbReference>
<organism evidence="2 3">
    <name type="scientific">Asaia lannensis NBRC 102526</name>
    <dbReference type="NCBI Taxonomy" id="1307926"/>
    <lineage>
        <taxon>Bacteria</taxon>
        <taxon>Pseudomonadati</taxon>
        <taxon>Pseudomonadota</taxon>
        <taxon>Alphaproteobacteria</taxon>
        <taxon>Acetobacterales</taxon>
        <taxon>Acetobacteraceae</taxon>
        <taxon>Asaia</taxon>
    </lineage>
</organism>
<feature type="chain" id="PRO_5045759439" evidence="1">
    <location>
        <begin position="28"/>
        <end position="299"/>
    </location>
</feature>
<dbReference type="Proteomes" id="UP001523401">
    <property type="component" value="Unassembled WGS sequence"/>
</dbReference>
<reference evidence="2 3" key="1">
    <citation type="submission" date="2022-06" db="EMBL/GenBank/DDBJ databases">
        <title>Whole-genome of Asaia lannensis strain LMG 27011T.</title>
        <authorList>
            <person name="Sombolestani A."/>
        </authorList>
    </citation>
    <scope>NUCLEOTIDE SEQUENCE [LARGE SCALE GENOMIC DNA]</scope>
    <source>
        <strain evidence="2 3">NBRC 102526</strain>
    </source>
</reference>
<feature type="signal peptide" evidence="1">
    <location>
        <begin position="1"/>
        <end position="27"/>
    </location>
</feature>
<dbReference type="RefSeq" id="WP_252848875.1">
    <property type="nucleotide sequence ID" value="NZ_BAPW01000023.1"/>
</dbReference>
<evidence type="ECO:0000313" key="2">
    <source>
        <dbReference type="EMBL" id="MCO6159438.1"/>
    </source>
</evidence>
<keyword evidence="2" id="KW-0255">Endonuclease</keyword>
<proteinExistence type="predicted"/>
<comment type="caution">
    <text evidence="2">The sequence shown here is derived from an EMBL/GenBank/DDBJ whole genome shotgun (WGS) entry which is preliminary data.</text>
</comment>
<gene>
    <name evidence="2" type="ORF">NF685_05245</name>
</gene>
<keyword evidence="2" id="KW-0540">Nuclease</keyword>
<sequence length="299" mass="33414">MSISASRSDRLALLLLLARIFCPAAEADTIKLASWNLDWLTLLPRSSPLLPSAIPYRQDADWNALALTASHLDADIVAVQEVTDEAALRRLFPAPRYRLVMSHAPIAQNVGLVLRAPWIVTAHATLDAFDRSATHGGHPLRPGLDVTISNGQETLRLLVVHLKSGCWERSWNEKDHSCPILREQIDLIADWMTERDDEGEAYSVLGDFNRRFTPQDPYYLQMTQGMNVTLVTAGLSSPCEGGTYFIDHIVLGGAARNWLIPDSLRVRTYREFDPARLLSDHCPVSVRLNMPDRVSSTHE</sequence>
<dbReference type="InterPro" id="IPR036691">
    <property type="entry name" value="Endo/exonu/phosph_ase_sf"/>
</dbReference>
<keyword evidence="2" id="KW-0378">Hydrolase</keyword>
<dbReference type="SUPFAM" id="SSF56219">
    <property type="entry name" value="DNase I-like"/>
    <property type="match status" value="1"/>
</dbReference>
<evidence type="ECO:0000256" key="1">
    <source>
        <dbReference type="SAM" id="SignalP"/>
    </source>
</evidence>
<keyword evidence="1" id="KW-0732">Signal</keyword>